<proteinExistence type="predicted"/>
<feature type="transmembrane region" description="Helical" evidence="6">
    <location>
        <begin position="45"/>
        <end position="67"/>
    </location>
</feature>
<feature type="transmembrane region" description="Helical" evidence="6">
    <location>
        <begin position="79"/>
        <end position="97"/>
    </location>
</feature>
<evidence type="ECO:0000256" key="5">
    <source>
        <dbReference type="ARBA" id="ARBA00023012"/>
    </source>
</evidence>
<feature type="domain" description="Histidine kinase" evidence="7">
    <location>
        <begin position="279"/>
        <end position="476"/>
    </location>
</feature>
<organism evidence="8 9">
    <name type="scientific">Pseudonocardia sulfidoxydans NBRC 16205</name>
    <dbReference type="NCBI Taxonomy" id="1223511"/>
    <lineage>
        <taxon>Bacteria</taxon>
        <taxon>Bacillati</taxon>
        <taxon>Actinomycetota</taxon>
        <taxon>Actinomycetes</taxon>
        <taxon>Pseudonocardiales</taxon>
        <taxon>Pseudonocardiaceae</taxon>
        <taxon>Pseudonocardia</taxon>
    </lineage>
</organism>
<name>A0A511DI91_9PSEU</name>
<evidence type="ECO:0000256" key="4">
    <source>
        <dbReference type="ARBA" id="ARBA00022777"/>
    </source>
</evidence>
<sequence length="490" mass="50405">MSNAVRFPARLAVDVLVVAVVCVGVGVLVARGLLSGPVADVDPALATATLTVAAATVGAGAAILSVVVGRLFGDLRMAWVAPALVLYCLVVLPWTAAAPGATLDVPHRLARLVAYATALILLVVAVRPPRRLGWWGGWVVAALGAVATVSALTVPGTEPVRVIVEGPIPTFVVLVGWVIVAVGFVVDALGRRSMPRARIGLGLVVIAAAQLYRLVAPTGATPGMAFGALRFLGLAIVLLGVGQLAAAALSSVRRRETVQREELETAARHMERAAEHAAERDHELRNGIAGLAGITHLLGADGGDDEHERLKLAVLSELGRLHRILDGEELTVDGTYAVEPVLSGLVALRAAGPEPQVELDAEPGLRACGDSAVLSQVVSNLLANCDRHAPGAPVTLTARADGPAVVVDVRDHGPGLPPGDPESLFERGTRDVDAGGSGLGLHISRRLAEHDGGSLVLRPGGDGPGTVARLRLVAADPAADSVDDRIPGRN</sequence>
<keyword evidence="6" id="KW-1133">Transmembrane helix</keyword>
<comment type="caution">
    <text evidence="8">The sequence shown here is derived from an EMBL/GenBank/DDBJ whole genome shotgun (WGS) entry which is preliminary data.</text>
</comment>
<dbReference type="GO" id="GO:0000160">
    <property type="term" value="P:phosphorelay signal transduction system"/>
    <property type="evidence" value="ECO:0007669"/>
    <property type="project" value="UniProtKB-KW"/>
</dbReference>
<keyword evidence="6" id="KW-0472">Membrane</keyword>
<dbReference type="SMART" id="SM00387">
    <property type="entry name" value="HATPase_c"/>
    <property type="match status" value="1"/>
</dbReference>
<dbReference type="SUPFAM" id="SSF55874">
    <property type="entry name" value="ATPase domain of HSP90 chaperone/DNA topoisomerase II/histidine kinase"/>
    <property type="match status" value="1"/>
</dbReference>
<dbReference type="Proteomes" id="UP000321685">
    <property type="component" value="Unassembled WGS sequence"/>
</dbReference>
<evidence type="ECO:0000313" key="8">
    <source>
        <dbReference type="EMBL" id="GEL24510.1"/>
    </source>
</evidence>
<feature type="transmembrane region" description="Helical" evidence="6">
    <location>
        <begin position="109"/>
        <end position="126"/>
    </location>
</feature>
<evidence type="ECO:0000313" key="9">
    <source>
        <dbReference type="Proteomes" id="UP000321685"/>
    </source>
</evidence>
<evidence type="ECO:0000256" key="2">
    <source>
        <dbReference type="ARBA" id="ARBA00012438"/>
    </source>
</evidence>
<evidence type="ECO:0000256" key="3">
    <source>
        <dbReference type="ARBA" id="ARBA00022679"/>
    </source>
</evidence>
<feature type="transmembrane region" description="Helical" evidence="6">
    <location>
        <begin position="12"/>
        <end position="33"/>
    </location>
</feature>
<dbReference type="InterPro" id="IPR050736">
    <property type="entry name" value="Sensor_HK_Regulatory"/>
</dbReference>
<feature type="transmembrane region" description="Helical" evidence="6">
    <location>
        <begin position="133"/>
        <end position="154"/>
    </location>
</feature>
<dbReference type="InterPro" id="IPR003594">
    <property type="entry name" value="HATPase_dom"/>
</dbReference>
<dbReference type="AlphaFoldDB" id="A0A511DI91"/>
<dbReference type="Pfam" id="PF02518">
    <property type="entry name" value="HATPase_c"/>
    <property type="match status" value="1"/>
</dbReference>
<keyword evidence="9" id="KW-1185">Reference proteome</keyword>
<dbReference type="PANTHER" id="PTHR43711:SF32">
    <property type="entry name" value="SENSOR-TYPE HISTIDINE KINASE PRRB"/>
    <property type="match status" value="1"/>
</dbReference>
<evidence type="ECO:0000259" key="7">
    <source>
        <dbReference type="PROSITE" id="PS50109"/>
    </source>
</evidence>
<protein>
    <recommendedName>
        <fullName evidence="2">histidine kinase</fullName>
        <ecNumber evidence="2">2.7.13.3</ecNumber>
    </recommendedName>
</protein>
<dbReference type="PROSITE" id="PS50109">
    <property type="entry name" value="HIS_KIN"/>
    <property type="match status" value="1"/>
</dbReference>
<evidence type="ECO:0000256" key="6">
    <source>
        <dbReference type="SAM" id="Phobius"/>
    </source>
</evidence>
<dbReference type="Gene3D" id="3.30.565.10">
    <property type="entry name" value="Histidine kinase-like ATPase, C-terminal domain"/>
    <property type="match status" value="1"/>
</dbReference>
<comment type="catalytic activity">
    <reaction evidence="1">
        <text>ATP + protein L-histidine = ADP + protein N-phospho-L-histidine.</text>
        <dbReference type="EC" id="2.7.13.3"/>
    </reaction>
</comment>
<gene>
    <name evidence="8" type="ORF">PSU4_34640</name>
</gene>
<reference evidence="8 9" key="1">
    <citation type="submission" date="2019-07" db="EMBL/GenBank/DDBJ databases">
        <title>Whole genome shotgun sequence of Pseudonocardia sulfidoxydans NBRC 16205.</title>
        <authorList>
            <person name="Hosoyama A."/>
            <person name="Uohara A."/>
            <person name="Ohji S."/>
            <person name="Ichikawa N."/>
        </authorList>
    </citation>
    <scope>NUCLEOTIDE SEQUENCE [LARGE SCALE GENOMIC DNA]</scope>
    <source>
        <strain evidence="8 9">NBRC 16205</strain>
    </source>
</reference>
<accession>A0A511DI91</accession>
<dbReference type="InterPro" id="IPR004358">
    <property type="entry name" value="Sig_transdc_His_kin-like_C"/>
</dbReference>
<keyword evidence="5" id="KW-0902">Two-component regulatory system</keyword>
<dbReference type="PANTHER" id="PTHR43711">
    <property type="entry name" value="TWO-COMPONENT HISTIDINE KINASE"/>
    <property type="match status" value="1"/>
</dbReference>
<keyword evidence="3" id="KW-0808">Transferase</keyword>
<feature type="transmembrane region" description="Helical" evidence="6">
    <location>
        <begin position="198"/>
        <end position="216"/>
    </location>
</feature>
<feature type="transmembrane region" description="Helical" evidence="6">
    <location>
        <begin position="166"/>
        <end position="186"/>
    </location>
</feature>
<keyword evidence="6" id="KW-0812">Transmembrane</keyword>
<dbReference type="InterPro" id="IPR036890">
    <property type="entry name" value="HATPase_C_sf"/>
</dbReference>
<dbReference type="GO" id="GO:0004673">
    <property type="term" value="F:protein histidine kinase activity"/>
    <property type="evidence" value="ECO:0007669"/>
    <property type="project" value="UniProtKB-EC"/>
</dbReference>
<dbReference type="EC" id="2.7.13.3" evidence="2"/>
<dbReference type="EMBL" id="BJVJ01000035">
    <property type="protein sequence ID" value="GEL24510.1"/>
    <property type="molecule type" value="Genomic_DNA"/>
</dbReference>
<dbReference type="InterPro" id="IPR005467">
    <property type="entry name" value="His_kinase_dom"/>
</dbReference>
<dbReference type="CDD" id="cd00075">
    <property type="entry name" value="HATPase"/>
    <property type="match status" value="1"/>
</dbReference>
<evidence type="ECO:0000256" key="1">
    <source>
        <dbReference type="ARBA" id="ARBA00000085"/>
    </source>
</evidence>
<dbReference type="PRINTS" id="PR00344">
    <property type="entry name" value="BCTRLSENSOR"/>
</dbReference>
<feature type="transmembrane region" description="Helical" evidence="6">
    <location>
        <begin position="228"/>
        <end position="250"/>
    </location>
</feature>
<keyword evidence="4" id="KW-0418">Kinase</keyword>